<dbReference type="CDD" id="cd00685">
    <property type="entry name" value="Trans_IPPS_HT"/>
    <property type="match status" value="1"/>
</dbReference>
<dbReference type="SUPFAM" id="SSF48576">
    <property type="entry name" value="Terpenoid synthases"/>
    <property type="match status" value="1"/>
</dbReference>
<dbReference type="OrthoDB" id="4497239at2"/>
<organism evidence="7 8">
    <name type="scientific">Thermomonospora umbrina</name>
    <dbReference type="NCBI Taxonomy" id="111806"/>
    <lineage>
        <taxon>Bacteria</taxon>
        <taxon>Bacillati</taxon>
        <taxon>Actinomycetota</taxon>
        <taxon>Actinomycetes</taxon>
        <taxon>Streptosporangiales</taxon>
        <taxon>Thermomonosporaceae</taxon>
        <taxon>Thermomonospora</taxon>
    </lineage>
</organism>
<comment type="caution">
    <text evidence="7">The sequence shown here is derived from an EMBL/GenBank/DDBJ whole genome shotgun (WGS) entry which is preliminary data.</text>
</comment>
<evidence type="ECO:0000256" key="5">
    <source>
        <dbReference type="ARBA" id="ARBA00022842"/>
    </source>
</evidence>
<sequence>MDAGEDPQVTALTRRVRQRVDEVLTEFLGARLDATEEAAVRFAFATVRDFVLRGGKRIRPTLCYWGWRGAEAADSPEIIRAAAALEVFHAFCLIHDDIMDDSDLRRGRPTVHRALACEHARSGWRGESRHFGISTAILLGDMCMAWADELLYGSGLGPERLTAARHCYHCMRTEVFHGQYLDLLEEARGPSSVERSMTVVRYKTAKYTVERPLLIGGLLAGGSSALLRAYSAFGLALGEAYQLRDDLLGAFGDPAVTGKPDLDDFRHGKPTALVAHALRHGRPTQRRVIEALYGDPTLDGPGARRLREALHDTGAPRAVEAMIGERRERALTVLAAAPVGPPARQALTDLVAAAVDRAA</sequence>
<dbReference type="PROSITE" id="PS00723">
    <property type="entry name" value="POLYPRENYL_SYNTHASE_1"/>
    <property type="match status" value="1"/>
</dbReference>
<comment type="similarity">
    <text evidence="2 6">Belongs to the FPP/GGPP synthase family.</text>
</comment>
<dbReference type="SFLD" id="SFLDG01017">
    <property type="entry name" value="Polyprenyl_Transferase_Like"/>
    <property type="match status" value="1"/>
</dbReference>
<dbReference type="GO" id="GO:0004659">
    <property type="term" value="F:prenyltransferase activity"/>
    <property type="evidence" value="ECO:0007669"/>
    <property type="project" value="InterPro"/>
</dbReference>
<dbReference type="RefSeq" id="WP_116021062.1">
    <property type="nucleotide sequence ID" value="NZ_QTTT01000001.1"/>
</dbReference>
<dbReference type="GO" id="GO:0008299">
    <property type="term" value="P:isoprenoid biosynthetic process"/>
    <property type="evidence" value="ECO:0007669"/>
    <property type="project" value="InterPro"/>
</dbReference>
<dbReference type="SFLD" id="SFLDS00005">
    <property type="entry name" value="Isoprenoid_Synthase_Type_I"/>
    <property type="match status" value="1"/>
</dbReference>
<evidence type="ECO:0000256" key="2">
    <source>
        <dbReference type="ARBA" id="ARBA00006706"/>
    </source>
</evidence>
<keyword evidence="4" id="KW-0479">Metal-binding</keyword>
<evidence type="ECO:0000256" key="4">
    <source>
        <dbReference type="ARBA" id="ARBA00022723"/>
    </source>
</evidence>
<keyword evidence="8" id="KW-1185">Reference proteome</keyword>
<comment type="cofactor">
    <cofactor evidence="1">
        <name>Mg(2+)</name>
        <dbReference type="ChEBI" id="CHEBI:18420"/>
    </cofactor>
</comment>
<dbReference type="AlphaFoldDB" id="A0A3D9SLF6"/>
<keyword evidence="5" id="KW-0460">Magnesium</keyword>
<evidence type="ECO:0000313" key="7">
    <source>
        <dbReference type="EMBL" id="REE95230.1"/>
    </source>
</evidence>
<gene>
    <name evidence="7" type="ORF">DFJ69_0613</name>
</gene>
<dbReference type="PANTHER" id="PTHR12001:SF85">
    <property type="entry name" value="SHORT CHAIN ISOPRENYL DIPHOSPHATE SYNTHASE"/>
    <property type="match status" value="1"/>
</dbReference>
<proteinExistence type="inferred from homology"/>
<name>A0A3D9SLF6_9ACTN</name>
<dbReference type="PROSITE" id="PS00444">
    <property type="entry name" value="POLYPRENYL_SYNTHASE_2"/>
    <property type="match status" value="1"/>
</dbReference>
<keyword evidence="3 6" id="KW-0808">Transferase</keyword>
<reference evidence="7 8" key="1">
    <citation type="submission" date="2018-08" db="EMBL/GenBank/DDBJ databases">
        <title>Sequencing the genomes of 1000 actinobacteria strains.</title>
        <authorList>
            <person name="Klenk H.-P."/>
        </authorList>
    </citation>
    <scope>NUCLEOTIDE SEQUENCE [LARGE SCALE GENOMIC DNA]</scope>
    <source>
        <strain evidence="7 8">DSM 43927</strain>
    </source>
</reference>
<dbReference type="PANTHER" id="PTHR12001">
    <property type="entry name" value="GERANYLGERANYL PYROPHOSPHATE SYNTHASE"/>
    <property type="match status" value="1"/>
</dbReference>
<dbReference type="Proteomes" id="UP000256661">
    <property type="component" value="Unassembled WGS sequence"/>
</dbReference>
<accession>A0A3D9SLF6</accession>
<dbReference type="EMBL" id="QTTT01000001">
    <property type="protein sequence ID" value="REE95230.1"/>
    <property type="molecule type" value="Genomic_DNA"/>
</dbReference>
<evidence type="ECO:0000256" key="1">
    <source>
        <dbReference type="ARBA" id="ARBA00001946"/>
    </source>
</evidence>
<dbReference type="InterPro" id="IPR008949">
    <property type="entry name" value="Isoprenoid_synthase_dom_sf"/>
</dbReference>
<dbReference type="InterPro" id="IPR000092">
    <property type="entry name" value="Polyprenyl_synt"/>
</dbReference>
<evidence type="ECO:0000313" key="8">
    <source>
        <dbReference type="Proteomes" id="UP000256661"/>
    </source>
</evidence>
<dbReference type="Pfam" id="PF00348">
    <property type="entry name" value="polyprenyl_synt"/>
    <property type="match status" value="1"/>
</dbReference>
<protein>
    <submittedName>
        <fullName evidence="7">Geranylgeranyl diphosphate synthase type I</fullName>
    </submittedName>
</protein>
<evidence type="ECO:0000256" key="3">
    <source>
        <dbReference type="ARBA" id="ARBA00022679"/>
    </source>
</evidence>
<dbReference type="InterPro" id="IPR033749">
    <property type="entry name" value="Polyprenyl_synt_CS"/>
</dbReference>
<dbReference type="GO" id="GO:0046872">
    <property type="term" value="F:metal ion binding"/>
    <property type="evidence" value="ECO:0007669"/>
    <property type="project" value="UniProtKB-KW"/>
</dbReference>
<evidence type="ECO:0000256" key="6">
    <source>
        <dbReference type="RuleBase" id="RU004466"/>
    </source>
</evidence>
<dbReference type="Gene3D" id="1.10.600.10">
    <property type="entry name" value="Farnesyl Diphosphate Synthase"/>
    <property type="match status" value="1"/>
</dbReference>